<protein>
    <submittedName>
        <fullName evidence="1">Uncharacterized protein</fullName>
    </submittedName>
</protein>
<dbReference type="RefSeq" id="WP_086201726.1">
    <property type="nucleotide sequence ID" value="NZ_LXZG01000145.1"/>
</dbReference>
<evidence type="ECO:0000313" key="2">
    <source>
        <dbReference type="Proteomes" id="UP000218139"/>
    </source>
</evidence>
<dbReference type="AlphaFoldDB" id="A0A9X6S5N1"/>
<proteinExistence type="predicted"/>
<name>A0A9X6S5N1_9LACO</name>
<accession>A0A9X6S5N1</accession>
<organism evidence="1 2">
    <name type="scientific">Ligilactobacillus salivarius</name>
    <dbReference type="NCBI Taxonomy" id="1624"/>
    <lineage>
        <taxon>Bacteria</taxon>
        <taxon>Bacillati</taxon>
        <taxon>Bacillota</taxon>
        <taxon>Bacilli</taxon>
        <taxon>Lactobacillales</taxon>
        <taxon>Lactobacillaceae</taxon>
        <taxon>Ligilactobacillus</taxon>
    </lineage>
</organism>
<gene>
    <name evidence="1" type="ORF">A8C52_05645</name>
</gene>
<comment type="caution">
    <text evidence="1">The sequence shown here is derived from an EMBL/GenBank/DDBJ whole genome shotgun (WGS) entry which is preliminary data.</text>
</comment>
<dbReference type="Proteomes" id="UP000218139">
    <property type="component" value="Unassembled WGS sequence"/>
</dbReference>
<evidence type="ECO:0000313" key="1">
    <source>
        <dbReference type="EMBL" id="PAY47749.1"/>
    </source>
</evidence>
<dbReference type="EMBL" id="LXZO01000077">
    <property type="protein sequence ID" value="PAY47749.1"/>
    <property type="molecule type" value="Genomic_DNA"/>
</dbReference>
<reference evidence="1 2" key="1">
    <citation type="submission" date="2016-05" db="EMBL/GenBank/DDBJ databases">
        <authorList>
            <person name="Lee J.-Y."/>
            <person name="Kim E.B."/>
            <person name="Choi Y.-J."/>
        </authorList>
    </citation>
    <scope>NUCLEOTIDE SEQUENCE [LARGE SCALE GENOMIC DNA]</scope>
    <source>
        <strain evidence="1 2">KLA006</strain>
    </source>
</reference>
<sequence>MSSNEIKKIADETTKLLQDAGYEETLMVLRKGERTMMEGQLSPETTIRVITSLFEPLHEEVKILIASLLLDNLGIHDLFDEDDEEDDDEY</sequence>